<proteinExistence type="predicted"/>
<evidence type="ECO:0000313" key="1">
    <source>
        <dbReference type="EMBL" id="TQV66693.1"/>
    </source>
</evidence>
<dbReference type="EMBL" id="VHSG01000039">
    <property type="protein sequence ID" value="TQV66693.1"/>
    <property type="molecule type" value="Genomic_DNA"/>
</dbReference>
<accession>A0A545SNY4</accession>
<organism evidence="1 2">
    <name type="scientific">Exilibacterium tricleocarpae</name>
    <dbReference type="NCBI Taxonomy" id="2591008"/>
    <lineage>
        <taxon>Bacteria</taxon>
        <taxon>Pseudomonadati</taxon>
        <taxon>Pseudomonadota</taxon>
        <taxon>Gammaproteobacteria</taxon>
        <taxon>Cellvibrionales</taxon>
        <taxon>Cellvibrionaceae</taxon>
        <taxon>Exilibacterium</taxon>
    </lineage>
</organism>
<dbReference type="OrthoDB" id="9182628at2"/>
<protein>
    <submittedName>
        <fullName evidence="1">Uncharacterized protein</fullName>
    </submittedName>
</protein>
<comment type="caution">
    <text evidence="1">The sequence shown here is derived from an EMBL/GenBank/DDBJ whole genome shotgun (WGS) entry which is preliminary data.</text>
</comment>
<dbReference type="AlphaFoldDB" id="A0A545SNY4"/>
<reference evidence="1 2" key="1">
    <citation type="submission" date="2019-06" db="EMBL/GenBank/DDBJ databases">
        <title>Whole genome sequence for Cellvibrionaceae sp. R142.</title>
        <authorList>
            <person name="Wang G."/>
        </authorList>
    </citation>
    <scope>NUCLEOTIDE SEQUENCE [LARGE SCALE GENOMIC DNA]</scope>
    <source>
        <strain evidence="1 2">R142</strain>
    </source>
</reference>
<dbReference type="Proteomes" id="UP000319732">
    <property type="component" value="Unassembled WGS sequence"/>
</dbReference>
<keyword evidence="2" id="KW-1185">Reference proteome</keyword>
<evidence type="ECO:0000313" key="2">
    <source>
        <dbReference type="Proteomes" id="UP000319732"/>
    </source>
</evidence>
<sequence>MRHVQMLWPIKVNKCNSKKTKNRFSLRRKQKVQSQWQLYCMIHNREKFINDGEILAKNTWSRIFLYKKPLSTELEIDTESEKK</sequence>
<gene>
    <name evidence="1" type="ORF">FKG94_26725</name>
</gene>
<name>A0A545SNY4_9GAMM</name>